<dbReference type="EMBL" id="JAPNKE010000002">
    <property type="protein sequence ID" value="MCY1004429.1"/>
    <property type="molecule type" value="Genomic_DNA"/>
</dbReference>
<dbReference type="Pfam" id="PF13517">
    <property type="entry name" value="FG-GAP_3"/>
    <property type="match status" value="3"/>
</dbReference>
<keyword evidence="1" id="KW-0732">Signal</keyword>
<comment type="caution">
    <text evidence="2">The sequence shown here is derived from an EMBL/GenBank/DDBJ whole genome shotgun (WGS) entry which is preliminary data.</text>
</comment>
<dbReference type="PANTHER" id="PTHR46580">
    <property type="entry name" value="SENSOR KINASE-RELATED"/>
    <property type="match status" value="1"/>
</dbReference>
<proteinExistence type="predicted"/>
<dbReference type="AlphaFoldDB" id="A0A9X3EHZ0"/>
<dbReference type="SUPFAM" id="SSF69318">
    <property type="entry name" value="Integrin alpha N-terminal domain"/>
    <property type="match status" value="2"/>
</dbReference>
<dbReference type="InterPro" id="IPR028994">
    <property type="entry name" value="Integrin_alpha_N"/>
</dbReference>
<name>A0A9X3EHZ0_9BACT</name>
<evidence type="ECO:0000313" key="3">
    <source>
        <dbReference type="Proteomes" id="UP001150924"/>
    </source>
</evidence>
<dbReference type="RefSeq" id="WP_267765976.1">
    <property type="nucleotide sequence ID" value="NZ_JAPNKE010000002.1"/>
</dbReference>
<organism evidence="2 3">
    <name type="scientific">Nannocystis pusilla</name>
    <dbReference type="NCBI Taxonomy" id="889268"/>
    <lineage>
        <taxon>Bacteria</taxon>
        <taxon>Pseudomonadati</taxon>
        <taxon>Myxococcota</taxon>
        <taxon>Polyangia</taxon>
        <taxon>Nannocystales</taxon>
        <taxon>Nannocystaceae</taxon>
        <taxon>Nannocystis</taxon>
    </lineage>
</organism>
<keyword evidence="3" id="KW-1185">Reference proteome</keyword>
<protein>
    <submittedName>
        <fullName evidence="2">VCBS repeat-containing protein</fullName>
    </submittedName>
</protein>
<evidence type="ECO:0000256" key="1">
    <source>
        <dbReference type="ARBA" id="ARBA00022729"/>
    </source>
</evidence>
<dbReference type="PANTHER" id="PTHR46580:SF2">
    <property type="entry name" value="MAM DOMAIN-CONTAINING PROTEIN"/>
    <property type="match status" value="1"/>
</dbReference>
<gene>
    <name evidence="2" type="ORF">OV079_02360</name>
</gene>
<dbReference type="Gene3D" id="2.130.10.130">
    <property type="entry name" value="Integrin alpha, N-terminal"/>
    <property type="match status" value="2"/>
</dbReference>
<sequence length="1043" mass="108255">MWPRRRRPASTPRRGAGVVGLALAATTCGDVEGPCGRLERLCAREGGWKLVSPRVDEAVEVDLDGDGEREQVVLDRAGEQLVVAWPEGQRTMLALPAQAPAAIAGLPGAVAVALSEPPVVVVFAADASGRLGRRREVVLRDEAAALVAADLAGDGAPELVATLPDAGVIAVIDPSTGTLREHPAGRSPLRLDVGDVDGDEHLDVVVVDPGQALQVFFGTGDGGMRAATASPAAAAMQWIDLGDHDGDGDLDAFTRADSTQVLVHRNDGHGRFSSPIALPIAGTGDDDDGAGLVVGPVAASGLFGVTVPSTRGITTWFGKGATWLGRLEEPMPTPGSWVGASSDGGLLSGGYGFLQRSEYASDGAAIEIWRDETLQSSLYTSAVTTGHLDGDPLLDVAAISESRLLVLRGRADRGLERIAELDLEVKPMGLTIADVTGDGLADVLASDVANVWLAQAGAGGSYVLRPPHPAAILPYKLVPVRTGPASPAAIAALSVHDSGLGYDGEGASLLRFGLDGSVADEVPLGPWQDVFGIVTVDFDEDDVDELLVYARDAQAAVLAHMVPEGPNFVAAATHDLGALTGLEADVFRPGGFAVGDIDGDGAVEAVISAYQAGVVVSGLASGTAAATVIPDIQPPHTLRDLDGDGRLDIASAIQSGYYYWQRGLGDGTFEPAIRGASFVEGTAGAFAVGDGQFDIVTLSRSGIATHLMRSVARPVLTRGKGLVGQPYDLVFGDVDGDGFDDVVTAARDVAGDVGVLWGAETDPLARGRASTDGLFRRSLSLGDLDDDGTLEVLAVASPDSIWVHPLRPDTREAPFVLAELAEGHVQAAKVADLDGDGLPDLVALFMMEQAFVAVARGTGPLQFAPFVTVAEVDTYASTLELGDVDADRRPDIQVRSTAPGVNMLVRAEADGAWASPAALPGEVAMFGPPDAAGRVELVTQEGASFYRHDGSAPERRSLLLQRDAQDGAVLRRVADVDRDGRYDLAIADANGTHVWLRGEDGVAQVTLAEVPLDVVGFPDIDGDGRSDVVGVRLGALFVRRTRP</sequence>
<evidence type="ECO:0000313" key="2">
    <source>
        <dbReference type="EMBL" id="MCY1004429.1"/>
    </source>
</evidence>
<dbReference type="Proteomes" id="UP001150924">
    <property type="component" value="Unassembled WGS sequence"/>
</dbReference>
<dbReference type="InterPro" id="IPR013517">
    <property type="entry name" value="FG-GAP"/>
</dbReference>
<reference evidence="2" key="1">
    <citation type="submission" date="2022-11" db="EMBL/GenBank/DDBJ databases">
        <title>Minimal conservation of predation-associated metabolite biosynthetic gene clusters underscores biosynthetic potential of Myxococcota including descriptions for ten novel species: Archangium lansinium sp. nov., Myxococcus landrumus sp. nov., Nannocystis bai.</title>
        <authorList>
            <person name="Ahearne A."/>
            <person name="Stevens C."/>
            <person name="Phillips K."/>
        </authorList>
    </citation>
    <scope>NUCLEOTIDE SEQUENCE</scope>
    <source>
        <strain evidence="2">Na p29</strain>
    </source>
</reference>
<accession>A0A9X3EHZ0</accession>